<dbReference type="Proteomes" id="UP000271974">
    <property type="component" value="Unassembled WGS sequence"/>
</dbReference>
<evidence type="ECO:0000313" key="2">
    <source>
        <dbReference type="EMBL" id="RUS72842.1"/>
    </source>
</evidence>
<keyword evidence="3" id="KW-1185">Reference proteome</keyword>
<accession>A0A433SU84</accession>
<name>A0A433SU84_ELYCH</name>
<dbReference type="EMBL" id="RQTK01001010">
    <property type="protein sequence ID" value="RUS72842.1"/>
    <property type="molecule type" value="Genomic_DNA"/>
</dbReference>
<evidence type="ECO:0000256" key="1">
    <source>
        <dbReference type="SAM" id="MobiDB-lite"/>
    </source>
</evidence>
<organism evidence="2 3">
    <name type="scientific">Elysia chlorotica</name>
    <name type="common">Eastern emerald elysia</name>
    <name type="synonym">Sea slug</name>
    <dbReference type="NCBI Taxonomy" id="188477"/>
    <lineage>
        <taxon>Eukaryota</taxon>
        <taxon>Metazoa</taxon>
        <taxon>Spiralia</taxon>
        <taxon>Lophotrochozoa</taxon>
        <taxon>Mollusca</taxon>
        <taxon>Gastropoda</taxon>
        <taxon>Heterobranchia</taxon>
        <taxon>Euthyneura</taxon>
        <taxon>Panpulmonata</taxon>
        <taxon>Sacoglossa</taxon>
        <taxon>Placobranchoidea</taxon>
        <taxon>Plakobranchidae</taxon>
        <taxon>Elysia</taxon>
    </lineage>
</organism>
<sequence length="229" mass="24618">MDERTKEPSTGIQNLGKGHNADGQMGLDGAEVCAEGLGLEKSGAPVTGGAPEEVSATGASLDLAAPINKPGVSKLHYRIPRLFYPMVTIVSALVSTRKPQSSHSINQPTFRYVHLKNRLSPARDVTHPMTVVAVSPSHVFSVDKNCFSILIKPRLPKPTYHNINITYQRSQGAVTVGLVDFYRGILILIGAHQLSAFTLWSPIHPLLGTHRLAKAKTSVLNLGKAMGAE</sequence>
<proteinExistence type="predicted"/>
<gene>
    <name evidence="2" type="ORF">EGW08_019392</name>
</gene>
<reference evidence="2 3" key="1">
    <citation type="submission" date="2019-01" db="EMBL/GenBank/DDBJ databases">
        <title>A draft genome assembly of the solar-powered sea slug Elysia chlorotica.</title>
        <authorList>
            <person name="Cai H."/>
            <person name="Li Q."/>
            <person name="Fang X."/>
            <person name="Li J."/>
            <person name="Curtis N.E."/>
            <person name="Altenburger A."/>
            <person name="Shibata T."/>
            <person name="Feng M."/>
            <person name="Maeda T."/>
            <person name="Schwartz J.A."/>
            <person name="Shigenobu S."/>
            <person name="Lundholm N."/>
            <person name="Nishiyama T."/>
            <person name="Yang H."/>
            <person name="Hasebe M."/>
            <person name="Li S."/>
            <person name="Pierce S.K."/>
            <person name="Wang J."/>
        </authorList>
    </citation>
    <scope>NUCLEOTIDE SEQUENCE [LARGE SCALE GENOMIC DNA]</scope>
    <source>
        <strain evidence="2">EC2010</strain>
        <tissue evidence="2">Whole organism of an adult</tissue>
    </source>
</reference>
<evidence type="ECO:0000313" key="3">
    <source>
        <dbReference type="Proteomes" id="UP000271974"/>
    </source>
</evidence>
<feature type="region of interest" description="Disordered" evidence="1">
    <location>
        <begin position="1"/>
        <end position="26"/>
    </location>
</feature>
<dbReference type="AlphaFoldDB" id="A0A433SU84"/>
<comment type="caution">
    <text evidence="2">The sequence shown here is derived from an EMBL/GenBank/DDBJ whole genome shotgun (WGS) entry which is preliminary data.</text>
</comment>
<protein>
    <submittedName>
        <fullName evidence="2">Uncharacterized protein</fullName>
    </submittedName>
</protein>